<dbReference type="Proteomes" id="UP001152562">
    <property type="component" value="Unassembled WGS sequence"/>
</dbReference>
<protein>
    <submittedName>
        <fullName evidence="1">Uncharacterized protein</fullName>
    </submittedName>
</protein>
<reference evidence="1" key="1">
    <citation type="submission" date="2022-05" db="EMBL/GenBank/DDBJ databases">
        <authorList>
            <person name="Okamura Y."/>
        </authorList>
    </citation>
    <scope>NUCLEOTIDE SEQUENCE</scope>
</reference>
<comment type="caution">
    <text evidence="1">The sequence shown here is derived from an EMBL/GenBank/DDBJ whole genome shotgun (WGS) entry which is preliminary data.</text>
</comment>
<gene>
    <name evidence="1" type="ORF">PIBRA_LOCUS840</name>
</gene>
<accession>A0A9P0WZ46</accession>
<evidence type="ECO:0000313" key="2">
    <source>
        <dbReference type="Proteomes" id="UP001152562"/>
    </source>
</evidence>
<name>A0A9P0WZ46_PIEBR</name>
<dbReference type="AlphaFoldDB" id="A0A9P0WZ46"/>
<dbReference type="EMBL" id="CALOZG010000001">
    <property type="protein sequence ID" value="CAH3897632.1"/>
    <property type="molecule type" value="Genomic_DNA"/>
</dbReference>
<proteinExistence type="predicted"/>
<evidence type="ECO:0000313" key="1">
    <source>
        <dbReference type="EMBL" id="CAH3897632.1"/>
    </source>
</evidence>
<sequence>MCDIQEFLANLPSDVGNSISNAWNNIIKAIKRPVRIRRLGRTGKTKTSYRVTEPMVVTSRKERVTTAIVPLTTTRSAKLVIPILATPHWKSMLDRRRQRLASNRITSKTTYHYVNERTPEASVASNEEEEDLTNFGNLFFI</sequence>
<organism evidence="1 2">
    <name type="scientific">Pieris brassicae</name>
    <name type="common">White butterfly</name>
    <name type="synonym">Large white butterfly</name>
    <dbReference type="NCBI Taxonomy" id="7116"/>
    <lineage>
        <taxon>Eukaryota</taxon>
        <taxon>Metazoa</taxon>
        <taxon>Ecdysozoa</taxon>
        <taxon>Arthropoda</taxon>
        <taxon>Hexapoda</taxon>
        <taxon>Insecta</taxon>
        <taxon>Pterygota</taxon>
        <taxon>Neoptera</taxon>
        <taxon>Endopterygota</taxon>
        <taxon>Lepidoptera</taxon>
        <taxon>Glossata</taxon>
        <taxon>Ditrysia</taxon>
        <taxon>Papilionoidea</taxon>
        <taxon>Pieridae</taxon>
        <taxon>Pierinae</taxon>
        <taxon>Pieris</taxon>
    </lineage>
</organism>
<keyword evidence="2" id="KW-1185">Reference proteome</keyword>